<gene>
    <name evidence="8" type="primary">hemG</name>
    <name evidence="8" type="ORF">ACFQ2O_18460</name>
</gene>
<protein>
    <recommendedName>
        <fullName evidence="6">Coproporphyrinogen III oxidase</fullName>
        <ecNumber evidence="6">1.3.3.15</ecNumber>
    </recommendedName>
</protein>
<dbReference type="NCBIfam" id="TIGR00562">
    <property type="entry name" value="proto_IX_ox"/>
    <property type="match status" value="1"/>
</dbReference>
<dbReference type="Gene3D" id="1.10.3110.10">
    <property type="entry name" value="protoporphyrinogen ix oxidase, domain 3"/>
    <property type="match status" value="1"/>
</dbReference>
<keyword evidence="3 6" id="KW-0274">FAD</keyword>
<keyword evidence="6" id="KW-0963">Cytoplasm</keyword>
<dbReference type="Proteomes" id="UP001597094">
    <property type="component" value="Unassembled WGS sequence"/>
</dbReference>
<dbReference type="EMBL" id="JBHTLD010000230">
    <property type="protein sequence ID" value="MFD1188202.1"/>
    <property type="molecule type" value="Genomic_DNA"/>
</dbReference>
<evidence type="ECO:0000256" key="6">
    <source>
        <dbReference type="RuleBase" id="RU364052"/>
    </source>
</evidence>
<dbReference type="InterPro" id="IPR004572">
    <property type="entry name" value="Protoporphyrinogen_oxidase"/>
</dbReference>
<keyword evidence="2 6" id="KW-0285">Flavoprotein</keyword>
<comment type="caution">
    <text evidence="8">The sequence shown here is derived from an EMBL/GenBank/DDBJ whole genome shotgun (WGS) entry which is preliminary data.</text>
</comment>
<evidence type="ECO:0000256" key="2">
    <source>
        <dbReference type="ARBA" id="ARBA00022630"/>
    </source>
</evidence>
<evidence type="ECO:0000313" key="9">
    <source>
        <dbReference type="Proteomes" id="UP001597094"/>
    </source>
</evidence>
<comment type="subcellular location">
    <subcellularLocation>
        <location evidence="6">Cytoplasm</location>
    </subcellularLocation>
</comment>
<accession>A0ABW3SW69</accession>
<dbReference type="PANTHER" id="PTHR42923">
    <property type="entry name" value="PROTOPORPHYRINOGEN OXIDASE"/>
    <property type="match status" value="1"/>
</dbReference>
<comment type="cofactor">
    <cofactor evidence="1 6">
        <name>FAD</name>
        <dbReference type="ChEBI" id="CHEBI:57692"/>
    </cofactor>
</comment>
<evidence type="ECO:0000259" key="7">
    <source>
        <dbReference type="Pfam" id="PF01593"/>
    </source>
</evidence>
<sequence>MRVAIVGAGISGLALAYHLQKLGVPYDLFEAGSHVGGNIRTLQAGDYLLELGPNAVQYSSELEELIRDLKLEKEVLPATGVSTNRYVLREGTYQKLPSTPLSLLSNNFFSWKAKYRILQEKNVPPADYANETVSEFFARRFGQDVVDYAVNPVVTGIFAGDPSKLLVSKTFPKLKGMEQAHGSVLKGLVVEKQQTGRQQVISFVDGMQTLPDAIAQKLISLHKDNPVEMVTRNQGKYIISCAAVNDADNEEYDMLVLALPAPKAVELLQYTFPGMAAATHNIHYPPMAVVHTAYNRRDVSNKLNGFGVLHPIIEEAFAAGSIWSSSLFEGRCRPHEVLFTTFVGGAQAEQSALAAPTEITGQVHQELKKLHGITAEKPNFQHVHLWKQSIPQYDLYIEDAHNMAKSLEAEGLFVAANWLGGVSVPSCIRHAKELAHKINLRLRHALNS</sequence>
<keyword evidence="9" id="KW-1185">Reference proteome</keyword>
<evidence type="ECO:0000256" key="5">
    <source>
        <dbReference type="ARBA" id="ARBA00023133"/>
    </source>
</evidence>
<feature type="domain" description="Amine oxidase" evidence="7">
    <location>
        <begin position="10"/>
        <end position="438"/>
    </location>
</feature>
<comment type="similarity">
    <text evidence="6">Belongs to the protoporphyrinogen/coproporphyrinogen oxidase family. Coproporphyrinogen III oxidase subfamily.</text>
</comment>
<keyword evidence="5 6" id="KW-0350">Heme biosynthesis</keyword>
<dbReference type="Pfam" id="PF01593">
    <property type="entry name" value="Amino_oxidase"/>
    <property type="match status" value="1"/>
</dbReference>
<dbReference type="EC" id="1.3.3.15" evidence="6"/>
<evidence type="ECO:0000313" key="8">
    <source>
        <dbReference type="EMBL" id="MFD1188202.1"/>
    </source>
</evidence>
<reference evidence="9" key="1">
    <citation type="journal article" date="2019" name="Int. J. Syst. Evol. Microbiol.">
        <title>The Global Catalogue of Microorganisms (GCM) 10K type strain sequencing project: providing services to taxonomists for standard genome sequencing and annotation.</title>
        <authorList>
            <consortium name="The Broad Institute Genomics Platform"/>
            <consortium name="The Broad Institute Genome Sequencing Center for Infectious Disease"/>
            <person name="Wu L."/>
            <person name="Ma J."/>
        </authorList>
    </citation>
    <scope>NUCLEOTIDE SEQUENCE [LARGE SCALE GENOMIC DNA]</scope>
    <source>
        <strain evidence="9">JCM 31319</strain>
    </source>
</reference>
<dbReference type="GO" id="GO:0004729">
    <property type="term" value="F:oxygen-dependent protoporphyrinogen oxidase activity"/>
    <property type="evidence" value="ECO:0007669"/>
    <property type="project" value="UniProtKB-EC"/>
</dbReference>
<dbReference type="RefSeq" id="WP_377531376.1">
    <property type="nucleotide sequence ID" value="NZ_JBHTLD010000230.1"/>
</dbReference>
<dbReference type="PANTHER" id="PTHR42923:SF3">
    <property type="entry name" value="PROTOPORPHYRINOGEN OXIDASE"/>
    <property type="match status" value="1"/>
</dbReference>
<comment type="function">
    <text evidence="6">Involved in coproporphyrin-dependent heme b biosynthesis. Catalyzes the oxidation of coproporphyrinogen III to coproporphyrin III.</text>
</comment>
<dbReference type="InterPro" id="IPR050464">
    <property type="entry name" value="Zeta_carotene_desat/Oxidored"/>
</dbReference>
<dbReference type="Gene3D" id="3.90.660.20">
    <property type="entry name" value="Protoporphyrinogen oxidase, mitochondrial, domain 2"/>
    <property type="match status" value="1"/>
</dbReference>
<evidence type="ECO:0000256" key="4">
    <source>
        <dbReference type="ARBA" id="ARBA00023002"/>
    </source>
</evidence>
<comment type="pathway">
    <text evidence="6">Porphyrin-containing compound metabolism; protoheme biosynthesis.</text>
</comment>
<dbReference type="InterPro" id="IPR002937">
    <property type="entry name" value="Amino_oxidase"/>
</dbReference>
<evidence type="ECO:0000256" key="3">
    <source>
        <dbReference type="ARBA" id="ARBA00022827"/>
    </source>
</evidence>
<dbReference type="Gene3D" id="3.50.50.60">
    <property type="entry name" value="FAD/NAD(P)-binding domain"/>
    <property type="match status" value="1"/>
</dbReference>
<dbReference type="SUPFAM" id="SSF51905">
    <property type="entry name" value="FAD/NAD(P)-binding domain"/>
    <property type="match status" value="1"/>
</dbReference>
<dbReference type="InterPro" id="IPR036188">
    <property type="entry name" value="FAD/NAD-bd_sf"/>
</dbReference>
<proteinExistence type="inferred from homology"/>
<dbReference type="SUPFAM" id="SSF54373">
    <property type="entry name" value="FAD-linked reductases, C-terminal domain"/>
    <property type="match status" value="1"/>
</dbReference>
<name>A0ABW3SW69_9BACT</name>
<keyword evidence="4 6" id="KW-0560">Oxidoreductase</keyword>
<organism evidence="8 9">
    <name type="scientific">Pontibacter rugosus</name>
    <dbReference type="NCBI Taxonomy" id="1745966"/>
    <lineage>
        <taxon>Bacteria</taxon>
        <taxon>Pseudomonadati</taxon>
        <taxon>Bacteroidota</taxon>
        <taxon>Cytophagia</taxon>
        <taxon>Cytophagales</taxon>
        <taxon>Hymenobacteraceae</taxon>
        <taxon>Pontibacter</taxon>
    </lineage>
</organism>
<evidence type="ECO:0000256" key="1">
    <source>
        <dbReference type="ARBA" id="ARBA00001974"/>
    </source>
</evidence>
<comment type="catalytic activity">
    <reaction evidence="6">
        <text>coproporphyrinogen III + 3 O2 = coproporphyrin III + 3 H2O2</text>
        <dbReference type="Rhea" id="RHEA:43436"/>
        <dbReference type="ChEBI" id="CHEBI:15379"/>
        <dbReference type="ChEBI" id="CHEBI:16240"/>
        <dbReference type="ChEBI" id="CHEBI:57309"/>
        <dbReference type="ChEBI" id="CHEBI:131725"/>
        <dbReference type="EC" id="1.3.3.15"/>
    </reaction>
</comment>